<keyword evidence="3" id="KW-0472">Membrane</keyword>
<reference evidence="4 5" key="1">
    <citation type="submission" date="2010-10" db="EMBL/GenBank/DDBJ databases">
        <title>Complete sequence of Mesorhizobium opportunistum WSM2075.</title>
        <authorList>
            <consortium name="US DOE Joint Genome Institute"/>
            <person name="Lucas S."/>
            <person name="Copeland A."/>
            <person name="Lapidus A."/>
            <person name="Cheng J.-F."/>
            <person name="Bruce D."/>
            <person name="Goodwin L."/>
            <person name="Pitluck S."/>
            <person name="Chertkov O."/>
            <person name="Misra M."/>
            <person name="Detter J.C."/>
            <person name="Han C."/>
            <person name="Tapia R."/>
            <person name="Land M."/>
            <person name="Hauser L."/>
            <person name="Kyrpides N."/>
            <person name="Ovchinnikova G."/>
            <person name="Mavrommatis K.M."/>
            <person name="Tiwari R.P."/>
            <person name="Howieson J.G."/>
            <person name="O'Hara G.W."/>
            <person name="Nandasena K.G."/>
            <person name="Woyke T."/>
        </authorList>
    </citation>
    <scope>NUCLEOTIDE SEQUENCE [LARGE SCALE GENOMIC DNA]</scope>
    <source>
        <strain evidence="5">LMG 24607 / HAMBI 3007 / WSM2075</strain>
    </source>
</reference>
<keyword evidence="3" id="KW-1133">Transmembrane helix</keyword>
<dbReference type="EMBL" id="CP002279">
    <property type="protein sequence ID" value="AEH88899.1"/>
    <property type="molecule type" value="Genomic_DNA"/>
</dbReference>
<dbReference type="STRING" id="536019.Mesop_4476"/>
<evidence type="ECO:0008006" key="6">
    <source>
        <dbReference type="Google" id="ProtNLM"/>
    </source>
</evidence>
<dbReference type="Gene3D" id="1.20.5.320">
    <property type="entry name" value="6-Phosphogluconate Dehydrogenase, domain 3"/>
    <property type="match status" value="1"/>
</dbReference>
<dbReference type="Proteomes" id="UP000001623">
    <property type="component" value="Chromosome"/>
</dbReference>
<evidence type="ECO:0000256" key="3">
    <source>
        <dbReference type="SAM" id="Phobius"/>
    </source>
</evidence>
<dbReference type="AlphaFoldDB" id="F7YBS5"/>
<evidence type="ECO:0000256" key="1">
    <source>
        <dbReference type="SAM" id="Coils"/>
    </source>
</evidence>
<proteinExistence type="predicted"/>
<feature type="region of interest" description="Disordered" evidence="2">
    <location>
        <begin position="64"/>
        <end position="102"/>
    </location>
</feature>
<protein>
    <recommendedName>
        <fullName evidence="6">Collagen triple helix repeat protein</fullName>
    </recommendedName>
</protein>
<dbReference type="KEGG" id="mop:Mesop_4476"/>
<evidence type="ECO:0000313" key="4">
    <source>
        <dbReference type="EMBL" id="AEH88899.1"/>
    </source>
</evidence>
<gene>
    <name evidence="4" type="ordered locus">Mesop_4476</name>
</gene>
<accession>F7YBS5</accession>
<keyword evidence="3" id="KW-0812">Transmembrane</keyword>
<keyword evidence="1" id="KW-0175">Coiled coil</keyword>
<name>F7YBS5_MESOW</name>
<evidence type="ECO:0000256" key="2">
    <source>
        <dbReference type="SAM" id="MobiDB-lite"/>
    </source>
</evidence>
<dbReference type="HOGENOM" id="CLU_1193709_0_0_5"/>
<dbReference type="RefSeq" id="WP_013895574.1">
    <property type="nucleotide sequence ID" value="NC_015675.1"/>
</dbReference>
<organism evidence="4 5">
    <name type="scientific">Mesorhizobium opportunistum (strain LMG 24607 / HAMBI 3007 / WSM2075)</name>
    <dbReference type="NCBI Taxonomy" id="536019"/>
    <lineage>
        <taxon>Bacteria</taxon>
        <taxon>Pseudomonadati</taxon>
        <taxon>Pseudomonadota</taxon>
        <taxon>Alphaproteobacteria</taxon>
        <taxon>Hyphomicrobiales</taxon>
        <taxon>Phyllobacteriaceae</taxon>
        <taxon>Mesorhizobium</taxon>
    </lineage>
</organism>
<sequence length="232" mass="24166">MAEGNRNLLDTAVGVVSLAGLLAGGIWYATGLQSQLDSAQREITDLRAKLDTVSAANVSAKGIKGDKGDLGDVGPTGPRGPKGDQGPQGDAGPAGKEGSGGVDESKLRALVAAAVAAQAAKSQPSVVNNALVDAAGKFDTSKCILDSDVRSVPLLTVKAGMQFCKADGTLLTIVEKIAPGNVILFRNPGSGRWYVYQGEKNGFKWDTGRQFYIERFAEDDGEPIASLRFQSK</sequence>
<evidence type="ECO:0000313" key="5">
    <source>
        <dbReference type="Proteomes" id="UP000001623"/>
    </source>
</evidence>
<feature type="transmembrane region" description="Helical" evidence="3">
    <location>
        <begin position="12"/>
        <end position="30"/>
    </location>
</feature>
<feature type="coiled-coil region" evidence="1">
    <location>
        <begin position="29"/>
        <end position="56"/>
    </location>
</feature>